<dbReference type="InterPro" id="IPR050740">
    <property type="entry name" value="Aldehyde_DH_Superfamily"/>
</dbReference>
<comment type="caution">
    <text evidence="7">The sequence shown here is derived from an EMBL/GenBank/DDBJ whole genome shotgun (WGS) entry which is preliminary data.</text>
</comment>
<dbReference type="PROSITE" id="PS00687">
    <property type="entry name" value="ALDEHYDE_DEHYDR_GLU"/>
    <property type="match status" value="1"/>
</dbReference>
<dbReference type="GO" id="GO:0004777">
    <property type="term" value="F:succinate-semialdehyde dehydrogenase (NAD+) activity"/>
    <property type="evidence" value="ECO:0007669"/>
    <property type="project" value="TreeGrafter"/>
</dbReference>
<gene>
    <name evidence="7" type="ORF">NQ032_00750</name>
</gene>
<name>A0AAW5LJM7_MAMSC</name>
<reference evidence="7" key="1">
    <citation type="submission" date="2022-07" db="EMBL/GenBank/DDBJ databases">
        <title>Bacterial species isolated from the porcine tonsil microbiota.</title>
        <authorList>
            <person name="Oliveira I.M.F."/>
        </authorList>
    </citation>
    <scope>NUCLEOTIDE SEQUENCE</scope>
    <source>
        <strain evidence="7">8QC2O2</strain>
    </source>
</reference>
<dbReference type="EMBL" id="JANILD010000001">
    <property type="protein sequence ID" value="MCQ9302143.1"/>
    <property type="molecule type" value="Genomic_DNA"/>
</dbReference>
<proteinExistence type="inferred from homology"/>
<evidence type="ECO:0000313" key="7">
    <source>
        <dbReference type="EMBL" id="MCQ9302143.1"/>
    </source>
</evidence>
<organism evidence="7 8">
    <name type="scientific">Mammaliicoccus sciuri</name>
    <name type="common">Staphylococcus sciuri</name>
    <dbReference type="NCBI Taxonomy" id="1296"/>
    <lineage>
        <taxon>Bacteria</taxon>
        <taxon>Bacillati</taxon>
        <taxon>Bacillota</taxon>
        <taxon>Bacilli</taxon>
        <taxon>Bacillales</taxon>
        <taxon>Staphylococcaceae</taxon>
        <taxon>Mammaliicoccus</taxon>
    </lineage>
</organism>
<dbReference type="InterPro" id="IPR015590">
    <property type="entry name" value="Aldehyde_DH_dom"/>
</dbReference>
<dbReference type="Gene3D" id="3.40.309.10">
    <property type="entry name" value="Aldehyde Dehydrogenase, Chain A, domain 2"/>
    <property type="match status" value="1"/>
</dbReference>
<sequence length="462" mass="51193">MKYLKQLKVYNPATNEVVKKIPYTSEEEAIQQIDKAQVAYESWREKDAHERSSLLLKWYQLIDEHKEELAELITLENGKPYKEALGEVTYANSYIQWYQEEAKRIYGKTIPANQKGKKIITDPFPVGVVGAITPWNFPAAMIARKMAPALAAGCTIVCKPALETPLTTIRMVELAHEAGIPEDAIQYVVLSGKDAGRIFTESPIIQKITFTGSTPVGKHLIKDSANTVKNVTMELGGLAPVIVHKDADIELAVDQTIATKFRNSGQTCISANRIYVHQDIEQAYTERLTEKVNALNVGNGLEEGVEMGPLINQQAVDKVIDQIEDAVHYGGELSLPLEQLKLGGNFLKPVVIRQANLEMKVMHEETFGPIAAVMAYEDLDEIIKVANDTEYGLAAYFFTNDYRTGFDIYKKLDFGVIGWNDGAPSAAHAPFGGFKESGYGREGGIEGIEPYLETKYLSIGNI</sequence>
<evidence type="ECO:0000256" key="3">
    <source>
        <dbReference type="ARBA" id="ARBA00023027"/>
    </source>
</evidence>
<dbReference type="PANTHER" id="PTHR43353">
    <property type="entry name" value="SUCCINATE-SEMIALDEHYDE DEHYDROGENASE, MITOCHONDRIAL"/>
    <property type="match status" value="1"/>
</dbReference>
<dbReference type="Proteomes" id="UP001204068">
    <property type="component" value="Unassembled WGS sequence"/>
</dbReference>
<dbReference type="InterPro" id="IPR016162">
    <property type="entry name" value="Ald_DH_N"/>
</dbReference>
<dbReference type="Gene3D" id="3.40.605.10">
    <property type="entry name" value="Aldehyde Dehydrogenase, Chain A, domain 1"/>
    <property type="match status" value="1"/>
</dbReference>
<dbReference type="CDD" id="cd07103">
    <property type="entry name" value="ALDH_F5_SSADH_GabD"/>
    <property type="match status" value="1"/>
</dbReference>
<feature type="active site" evidence="4">
    <location>
        <position position="234"/>
    </location>
</feature>
<accession>A0AAW5LJM7</accession>
<dbReference type="SUPFAM" id="SSF53720">
    <property type="entry name" value="ALDH-like"/>
    <property type="match status" value="1"/>
</dbReference>
<dbReference type="Pfam" id="PF00171">
    <property type="entry name" value="Aldedh"/>
    <property type="match status" value="1"/>
</dbReference>
<evidence type="ECO:0000256" key="5">
    <source>
        <dbReference type="RuleBase" id="RU003345"/>
    </source>
</evidence>
<protein>
    <submittedName>
        <fullName evidence="7">NAD-dependent succinate-semialdehyde dehydrogenase</fullName>
    </submittedName>
</protein>
<dbReference type="InterPro" id="IPR029510">
    <property type="entry name" value="Ald_DH_CS_GLU"/>
</dbReference>
<evidence type="ECO:0000256" key="4">
    <source>
        <dbReference type="PROSITE-ProRule" id="PRU10007"/>
    </source>
</evidence>
<evidence type="ECO:0000256" key="2">
    <source>
        <dbReference type="ARBA" id="ARBA00023002"/>
    </source>
</evidence>
<evidence type="ECO:0000256" key="1">
    <source>
        <dbReference type="ARBA" id="ARBA00009986"/>
    </source>
</evidence>
<keyword evidence="3" id="KW-0520">NAD</keyword>
<evidence type="ECO:0000313" key="8">
    <source>
        <dbReference type="Proteomes" id="UP001204068"/>
    </source>
</evidence>
<dbReference type="GO" id="GO:0009450">
    <property type="term" value="P:gamma-aminobutyric acid catabolic process"/>
    <property type="evidence" value="ECO:0007669"/>
    <property type="project" value="TreeGrafter"/>
</dbReference>
<dbReference type="FunFam" id="3.40.605.10:FF:000005">
    <property type="entry name" value="Succinate-semialdehyde dehydrogenase I"/>
    <property type="match status" value="1"/>
</dbReference>
<comment type="similarity">
    <text evidence="1 5">Belongs to the aldehyde dehydrogenase family.</text>
</comment>
<evidence type="ECO:0000259" key="6">
    <source>
        <dbReference type="Pfam" id="PF00171"/>
    </source>
</evidence>
<keyword evidence="2 5" id="KW-0560">Oxidoreductase</keyword>
<dbReference type="FunFam" id="3.40.309.10:FF:000004">
    <property type="entry name" value="Succinate-semialdehyde dehydrogenase I"/>
    <property type="match status" value="1"/>
</dbReference>
<dbReference type="AlphaFoldDB" id="A0AAW5LJM7"/>
<feature type="domain" description="Aldehyde dehydrogenase" evidence="6">
    <location>
        <begin position="5"/>
        <end position="456"/>
    </location>
</feature>
<dbReference type="InterPro" id="IPR016163">
    <property type="entry name" value="Ald_DH_C"/>
</dbReference>
<dbReference type="InterPro" id="IPR016161">
    <property type="entry name" value="Ald_DH/histidinol_DH"/>
</dbReference>
<dbReference type="PANTHER" id="PTHR43353:SF5">
    <property type="entry name" value="SUCCINATE-SEMIALDEHYDE DEHYDROGENASE, MITOCHONDRIAL"/>
    <property type="match status" value="1"/>
</dbReference>